<accession>A0A9D1DBU9</accession>
<dbReference type="GO" id="GO:0006529">
    <property type="term" value="P:asparagine biosynthetic process"/>
    <property type="evidence" value="ECO:0007669"/>
    <property type="project" value="InterPro"/>
</dbReference>
<dbReference type="Proteomes" id="UP000886749">
    <property type="component" value="Unassembled WGS sequence"/>
</dbReference>
<reference evidence="2" key="1">
    <citation type="submission" date="2020-10" db="EMBL/GenBank/DDBJ databases">
        <authorList>
            <person name="Gilroy R."/>
        </authorList>
    </citation>
    <scope>NUCLEOTIDE SEQUENCE</scope>
    <source>
        <strain evidence="2">CHK184-25365</strain>
    </source>
</reference>
<gene>
    <name evidence="2" type="ORF">IAB36_02055</name>
</gene>
<organism evidence="2 3">
    <name type="scientific">Candidatus Egerieicola pullicola</name>
    <dbReference type="NCBI Taxonomy" id="2840775"/>
    <lineage>
        <taxon>Bacteria</taxon>
        <taxon>Bacillati</taxon>
        <taxon>Bacillota</taxon>
        <taxon>Clostridia</taxon>
        <taxon>Eubacteriales</taxon>
        <taxon>Oscillospiraceae</taxon>
        <taxon>Oscillospiraceae incertae sedis</taxon>
        <taxon>Candidatus Egerieicola</taxon>
    </lineage>
</organism>
<name>A0A9D1DBU9_9FIRM</name>
<proteinExistence type="predicted"/>
<feature type="domain" description="Asparagine synthetase" evidence="1">
    <location>
        <begin position="1"/>
        <end position="69"/>
    </location>
</feature>
<dbReference type="InterPro" id="IPR001962">
    <property type="entry name" value="Asn_synthase"/>
</dbReference>
<reference evidence="2" key="2">
    <citation type="journal article" date="2021" name="PeerJ">
        <title>Extensive microbial diversity within the chicken gut microbiome revealed by metagenomics and culture.</title>
        <authorList>
            <person name="Gilroy R."/>
            <person name="Ravi A."/>
            <person name="Getino M."/>
            <person name="Pursley I."/>
            <person name="Horton D.L."/>
            <person name="Alikhan N.F."/>
            <person name="Baker D."/>
            <person name="Gharbi K."/>
            <person name="Hall N."/>
            <person name="Watson M."/>
            <person name="Adriaenssens E.M."/>
            <person name="Foster-Nyarko E."/>
            <person name="Jarju S."/>
            <person name="Secka A."/>
            <person name="Antonio M."/>
            <person name="Oren A."/>
            <person name="Chaudhuri R.R."/>
            <person name="La Ragione R."/>
            <person name="Hildebrand F."/>
            <person name="Pallen M.J."/>
        </authorList>
    </citation>
    <scope>NUCLEOTIDE SEQUENCE</scope>
    <source>
        <strain evidence="2">CHK184-25365</strain>
    </source>
</reference>
<evidence type="ECO:0000259" key="1">
    <source>
        <dbReference type="Pfam" id="PF00733"/>
    </source>
</evidence>
<dbReference type="GO" id="GO:0004066">
    <property type="term" value="F:asparagine synthase (glutamine-hydrolyzing) activity"/>
    <property type="evidence" value="ECO:0007669"/>
    <property type="project" value="InterPro"/>
</dbReference>
<sequence>KKLGFPVPIRVWLKQDKYYNLVKGYFTSATASEFFNSEYLVQLLDQHRAGKFDNSRKIWTVFMFLKWYEEFFIKR</sequence>
<dbReference type="EMBL" id="DVGY01000050">
    <property type="protein sequence ID" value="HIR40592.1"/>
    <property type="molecule type" value="Genomic_DNA"/>
</dbReference>
<comment type="caution">
    <text evidence="2">The sequence shown here is derived from an EMBL/GenBank/DDBJ whole genome shotgun (WGS) entry which is preliminary data.</text>
</comment>
<evidence type="ECO:0000313" key="2">
    <source>
        <dbReference type="EMBL" id="HIR40592.1"/>
    </source>
</evidence>
<dbReference type="AlphaFoldDB" id="A0A9D1DBU9"/>
<evidence type="ECO:0000313" key="3">
    <source>
        <dbReference type="Proteomes" id="UP000886749"/>
    </source>
</evidence>
<protein>
    <submittedName>
        <fullName evidence="2">Asparagine synthetase B</fullName>
    </submittedName>
</protein>
<feature type="non-terminal residue" evidence="2">
    <location>
        <position position="1"/>
    </location>
</feature>
<dbReference type="Pfam" id="PF00733">
    <property type="entry name" value="Asn_synthase"/>
    <property type="match status" value="1"/>
</dbReference>